<feature type="transmembrane region" description="Helical" evidence="1">
    <location>
        <begin position="248"/>
        <end position="277"/>
    </location>
</feature>
<evidence type="ECO:0000313" key="3">
    <source>
        <dbReference type="Proteomes" id="UP000604737"/>
    </source>
</evidence>
<dbReference type="RefSeq" id="WP_189458412.1">
    <property type="nucleotide sequence ID" value="NZ_BMYO01000001.1"/>
</dbReference>
<feature type="transmembrane region" description="Helical" evidence="1">
    <location>
        <begin position="213"/>
        <end position="236"/>
    </location>
</feature>
<feature type="transmembrane region" description="Helical" evidence="1">
    <location>
        <begin position="39"/>
        <end position="70"/>
    </location>
</feature>
<feature type="transmembrane region" description="Helical" evidence="1">
    <location>
        <begin position="175"/>
        <end position="192"/>
    </location>
</feature>
<dbReference type="EMBL" id="BMYO01000001">
    <property type="protein sequence ID" value="GHD56382.1"/>
    <property type="molecule type" value="Genomic_DNA"/>
</dbReference>
<evidence type="ECO:0008006" key="4">
    <source>
        <dbReference type="Google" id="ProtNLM"/>
    </source>
</evidence>
<reference evidence="3" key="1">
    <citation type="journal article" date="2019" name="Int. J. Syst. Evol. Microbiol.">
        <title>The Global Catalogue of Microorganisms (GCM) 10K type strain sequencing project: providing services to taxonomists for standard genome sequencing and annotation.</title>
        <authorList>
            <consortium name="The Broad Institute Genomics Platform"/>
            <consortium name="The Broad Institute Genome Sequencing Center for Infectious Disease"/>
            <person name="Wu L."/>
            <person name="Ma J."/>
        </authorList>
    </citation>
    <scope>NUCLEOTIDE SEQUENCE [LARGE SCALE GENOMIC DNA]</scope>
    <source>
        <strain evidence="3">KCTC 23701</strain>
    </source>
</reference>
<feature type="transmembrane region" description="Helical" evidence="1">
    <location>
        <begin position="114"/>
        <end position="134"/>
    </location>
</feature>
<gene>
    <name evidence="2" type="ORF">GCM10007350_03360</name>
</gene>
<keyword evidence="1" id="KW-1133">Transmembrane helix</keyword>
<keyword evidence="1" id="KW-0472">Membrane</keyword>
<evidence type="ECO:0000313" key="2">
    <source>
        <dbReference type="EMBL" id="GHD56382.1"/>
    </source>
</evidence>
<keyword evidence="1" id="KW-0812">Transmembrane</keyword>
<feature type="transmembrane region" description="Helical" evidence="1">
    <location>
        <begin position="437"/>
        <end position="453"/>
    </location>
</feature>
<accession>A0ABQ3GXN9</accession>
<feature type="transmembrane region" description="Helical" evidence="1">
    <location>
        <begin position="82"/>
        <end position="102"/>
    </location>
</feature>
<proteinExistence type="predicted"/>
<evidence type="ECO:0000256" key="1">
    <source>
        <dbReference type="SAM" id="Phobius"/>
    </source>
</evidence>
<feature type="transmembrane region" description="Helical" evidence="1">
    <location>
        <begin position="12"/>
        <end position="33"/>
    </location>
</feature>
<organism evidence="2 3">
    <name type="scientific">Jeongeupia chitinilytica</name>
    <dbReference type="NCBI Taxonomy" id="1041641"/>
    <lineage>
        <taxon>Bacteria</taxon>
        <taxon>Pseudomonadati</taxon>
        <taxon>Pseudomonadota</taxon>
        <taxon>Betaproteobacteria</taxon>
        <taxon>Neisseriales</taxon>
        <taxon>Chitinibacteraceae</taxon>
        <taxon>Jeongeupia</taxon>
    </lineage>
</organism>
<comment type="caution">
    <text evidence="2">The sequence shown here is derived from an EMBL/GenBank/DDBJ whole genome shotgun (WGS) entry which is preliminary data.</text>
</comment>
<feature type="transmembrane region" description="Helical" evidence="1">
    <location>
        <begin position="459"/>
        <end position="478"/>
    </location>
</feature>
<dbReference type="Proteomes" id="UP000604737">
    <property type="component" value="Unassembled WGS sequence"/>
</dbReference>
<name>A0ABQ3GXN9_9NEIS</name>
<protein>
    <recommendedName>
        <fullName evidence="4">O-antigen ligase domain-containing protein</fullName>
    </recommendedName>
</protein>
<keyword evidence="3" id="KW-1185">Reference proteome</keyword>
<feature type="transmembrane region" description="Helical" evidence="1">
    <location>
        <begin position="397"/>
        <end position="417"/>
    </location>
</feature>
<feature type="transmembrane region" description="Helical" evidence="1">
    <location>
        <begin position="146"/>
        <end position="163"/>
    </location>
</feature>
<sequence>MITAFRAIRWPVLGAMTAALGFCALVGAAIAVATVQATAAVLALVVLAVALVMPARLLFWALVVAAFLIAGPVQYFGGVTKAFWLPYLMGCVLLLRVVFAVFGGARSPTPLGLSGYVLLLFLATLGFATVVNLGAPLQLLLSLKEFLFLLPLLPAFYIGLLHIDQIDRFWRCVPWLALLQLPAVLYQYLVIAPSRSDASRWDCIVGLFGGDPMGGGASGAMVLFVVFAGLLTLSMWREGLLGWRVALLVGLGALTVIMLTEVKVALLMLPLGLLFLFRSELIKKPATGLAIVGGGLAVLVGILLAYQAQFSGDAGSKEAKSIDQYIATSLDRQADAEVNMQTGEMGRGYALKFWLHENDWSDPLHLLVGHGVGASRTGAVMGSVARLYPFDLQRSSAAVLLWESGAIGFVCVVLLLLTLMTRAWQAANTATEPMRRAVLNALVPGALITALGLGYNTDLYGVGATQTMVLLMAAYIMLARRESTPR</sequence>
<feature type="transmembrane region" description="Helical" evidence="1">
    <location>
        <begin position="289"/>
        <end position="308"/>
    </location>
</feature>